<evidence type="ECO:0000256" key="1">
    <source>
        <dbReference type="ARBA" id="ARBA00000885"/>
    </source>
</evidence>
<reference evidence="9 10" key="1">
    <citation type="submission" date="2020-09" db="EMBL/GenBank/DDBJ databases">
        <title>De no assembly of potato wild relative species, Solanum commersonii.</title>
        <authorList>
            <person name="Cho K."/>
        </authorList>
    </citation>
    <scope>NUCLEOTIDE SEQUENCE [LARGE SCALE GENOMIC DNA]</scope>
    <source>
        <strain evidence="9">LZ3.2</strain>
        <tissue evidence="9">Leaf</tissue>
    </source>
</reference>
<dbReference type="AlphaFoldDB" id="A0A9J5XFZ7"/>
<accession>A0A9J5XFZ7</accession>
<dbReference type="Proteomes" id="UP000824120">
    <property type="component" value="Chromosome 9"/>
</dbReference>
<evidence type="ECO:0000259" key="7">
    <source>
        <dbReference type="PROSITE" id="PS50053"/>
    </source>
</evidence>
<dbReference type="PANTHER" id="PTHR11254">
    <property type="entry name" value="HECT DOMAIN UBIQUITIN-PROTEIN LIGASE"/>
    <property type="match status" value="1"/>
</dbReference>
<comment type="pathway">
    <text evidence="2">Protein modification; protein ubiquitination.</text>
</comment>
<dbReference type="EC" id="2.3.2.26" evidence="3"/>
<proteinExistence type="predicted"/>
<evidence type="ECO:0000256" key="5">
    <source>
        <dbReference type="ARBA" id="ARBA00022786"/>
    </source>
</evidence>
<evidence type="ECO:0000256" key="4">
    <source>
        <dbReference type="ARBA" id="ARBA00022679"/>
    </source>
</evidence>
<sequence>MKQRLIYHGKHLELSQMLSECGIQNDDTLQLIGKMRSTCHPYTWKLMSDLNLVIHDVCNYNENTNISFDFTRMTKMLTDFLTMNPKDGADGSEEYLQIIIHSFVLVDLVKLYVSPSITKKQVAHGCIYQFMDSCKTLFANPVTVYRIFAAIISELCKILRGAAGVDDTLYIFFHSSLAAMMKGNVHDVKCVLRLQDVYPFVHELETRLSHDLELSVQSAEFIQLSESDVRVRKNFEVVQGFEGNVLGENEAKKSCVVLSDREAQKQGILRVAHLQNKEATGLGMLREWFPLVCEAIFNPQNALFVSCLNDGRRFFPNPASKVDPLNLEYFIFYNRMIALALLHRVQISITFDRVFFLQLAREDISLEDIRNADPYLYSGCKKILEMDTKMVDEDILGLTFVSEDEELGSRKVVELYPNGKNTIVNCENRDSCVNLLV</sequence>
<evidence type="ECO:0000313" key="9">
    <source>
        <dbReference type="EMBL" id="KAG5586172.1"/>
    </source>
</evidence>
<dbReference type="Gene3D" id="3.90.1750.10">
    <property type="entry name" value="Hect, E3 ligase catalytic domains"/>
    <property type="match status" value="1"/>
</dbReference>
<evidence type="ECO:0000256" key="6">
    <source>
        <dbReference type="PROSITE-ProRule" id="PRU00104"/>
    </source>
</evidence>
<feature type="domain" description="Ubiquitin-like" evidence="7">
    <location>
        <begin position="1"/>
        <end position="38"/>
    </location>
</feature>
<dbReference type="InterPro" id="IPR000626">
    <property type="entry name" value="Ubiquitin-like_dom"/>
</dbReference>
<dbReference type="OrthoDB" id="8068875at2759"/>
<keyword evidence="10" id="KW-1185">Reference proteome</keyword>
<dbReference type="GO" id="GO:0006511">
    <property type="term" value="P:ubiquitin-dependent protein catabolic process"/>
    <property type="evidence" value="ECO:0007669"/>
    <property type="project" value="TreeGrafter"/>
</dbReference>
<dbReference type="GO" id="GO:0061630">
    <property type="term" value="F:ubiquitin protein ligase activity"/>
    <property type="evidence" value="ECO:0007669"/>
    <property type="project" value="UniProtKB-EC"/>
</dbReference>
<dbReference type="Pfam" id="PF00632">
    <property type="entry name" value="HECT"/>
    <property type="match status" value="1"/>
</dbReference>
<dbReference type="PANTHER" id="PTHR11254:SF421">
    <property type="entry name" value="E3 UBIQUITIN-PROTEIN LIGASE UPL5-LIKE"/>
    <property type="match status" value="1"/>
</dbReference>
<dbReference type="InterPro" id="IPR029071">
    <property type="entry name" value="Ubiquitin-like_domsf"/>
</dbReference>
<comment type="catalytic activity">
    <reaction evidence="1">
        <text>S-ubiquitinyl-[E2 ubiquitin-conjugating enzyme]-L-cysteine + [acceptor protein]-L-lysine = [E2 ubiquitin-conjugating enzyme]-L-cysteine + N(6)-ubiquitinyl-[acceptor protein]-L-lysine.</text>
        <dbReference type="EC" id="2.3.2.26"/>
    </reaction>
</comment>
<comment type="caution">
    <text evidence="6">Lacks conserved residue(s) required for the propagation of feature annotation.</text>
</comment>
<dbReference type="PROSITE" id="PS50237">
    <property type="entry name" value="HECT"/>
    <property type="match status" value="1"/>
</dbReference>
<feature type="domain" description="HECT" evidence="8">
    <location>
        <begin position="260"/>
        <end position="437"/>
    </location>
</feature>
<dbReference type="EMBL" id="JACXVP010000009">
    <property type="protein sequence ID" value="KAG5586172.1"/>
    <property type="molecule type" value="Genomic_DNA"/>
</dbReference>
<name>A0A9J5XFZ7_SOLCO</name>
<evidence type="ECO:0000259" key="8">
    <source>
        <dbReference type="PROSITE" id="PS50237"/>
    </source>
</evidence>
<protein>
    <recommendedName>
        <fullName evidence="3">HECT-type E3 ubiquitin transferase</fullName>
        <ecNumber evidence="3">2.3.2.26</ecNumber>
    </recommendedName>
</protein>
<keyword evidence="5 6" id="KW-0833">Ubl conjugation pathway</keyword>
<dbReference type="InterPro" id="IPR035983">
    <property type="entry name" value="Hect_E3_ubiquitin_ligase"/>
</dbReference>
<dbReference type="SUPFAM" id="SSF54236">
    <property type="entry name" value="Ubiquitin-like"/>
    <property type="match status" value="1"/>
</dbReference>
<dbReference type="InterPro" id="IPR050409">
    <property type="entry name" value="E3_ubiq-protein_ligase"/>
</dbReference>
<keyword evidence="4" id="KW-0808">Transferase</keyword>
<dbReference type="PROSITE" id="PS50053">
    <property type="entry name" value="UBIQUITIN_2"/>
    <property type="match status" value="1"/>
</dbReference>
<organism evidence="9 10">
    <name type="scientific">Solanum commersonii</name>
    <name type="common">Commerson's wild potato</name>
    <name type="synonym">Commerson's nightshade</name>
    <dbReference type="NCBI Taxonomy" id="4109"/>
    <lineage>
        <taxon>Eukaryota</taxon>
        <taxon>Viridiplantae</taxon>
        <taxon>Streptophyta</taxon>
        <taxon>Embryophyta</taxon>
        <taxon>Tracheophyta</taxon>
        <taxon>Spermatophyta</taxon>
        <taxon>Magnoliopsida</taxon>
        <taxon>eudicotyledons</taxon>
        <taxon>Gunneridae</taxon>
        <taxon>Pentapetalae</taxon>
        <taxon>asterids</taxon>
        <taxon>lamiids</taxon>
        <taxon>Solanales</taxon>
        <taxon>Solanaceae</taxon>
        <taxon>Solanoideae</taxon>
        <taxon>Solaneae</taxon>
        <taxon>Solanum</taxon>
    </lineage>
</organism>
<gene>
    <name evidence="9" type="ORF">H5410_046606</name>
</gene>
<dbReference type="SUPFAM" id="SSF56204">
    <property type="entry name" value="Hect, E3 ligase catalytic domain"/>
    <property type="match status" value="1"/>
</dbReference>
<evidence type="ECO:0000256" key="3">
    <source>
        <dbReference type="ARBA" id="ARBA00012485"/>
    </source>
</evidence>
<dbReference type="CDD" id="cd17039">
    <property type="entry name" value="Ubl_ubiquitin_like"/>
    <property type="match status" value="1"/>
</dbReference>
<evidence type="ECO:0000256" key="2">
    <source>
        <dbReference type="ARBA" id="ARBA00004906"/>
    </source>
</evidence>
<dbReference type="InterPro" id="IPR000569">
    <property type="entry name" value="HECT_dom"/>
</dbReference>
<dbReference type="GO" id="GO:0000209">
    <property type="term" value="P:protein polyubiquitination"/>
    <property type="evidence" value="ECO:0007669"/>
    <property type="project" value="TreeGrafter"/>
</dbReference>
<dbReference type="Pfam" id="PF00240">
    <property type="entry name" value="ubiquitin"/>
    <property type="match status" value="1"/>
</dbReference>
<dbReference type="GO" id="GO:0005737">
    <property type="term" value="C:cytoplasm"/>
    <property type="evidence" value="ECO:0007669"/>
    <property type="project" value="TreeGrafter"/>
</dbReference>
<comment type="caution">
    <text evidence="9">The sequence shown here is derived from an EMBL/GenBank/DDBJ whole genome shotgun (WGS) entry which is preliminary data.</text>
</comment>
<dbReference type="Gene3D" id="3.10.20.90">
    <property type="entry name" value="Phosphatidylinositol 3-kinase Catalytic Subunit, Chain A, domain 1"/>
    <property type="match status" value="1"/>
</dbReference>
<evidence type="ECO:0000313" key="10">
    <source>
        <dbReference type="Proteomes" id="UP000824120"/>
    </source>
</evidence>